<dbReference type="PANTHER" id="PTHR43537:SF5">
    <property type="entry name" value="UXU OPERON TRANSCRIPTIONAL REGULATOR"/>
    <property type="match status" value="1"/>
</dbReference>
<keyword evidence="3" id="KW-0804">Transcription</keyword>
<evidence type="ECO:0000256" key="2">
    <source>
        <dbReference type="ARBA" id="ARBA00023125"/>
    </source>
</evidence>
<comment type="caution">
    <text evidence="5">The sequence shown here is derived from an EMBL/GenBank/DDBJ whole genome shotgun (WGS) entry which is preliminary data.</text>
</comment>
<sequence length="220" mass="25163">MTNLSEHAYSELKRKIISGEYAPGTKMREEHLAKEMNVSRTPVRTALSRLVDEKLLVLKGRTPVIASWASWDILEVFELRIMLEAHGAGLAAERASQQELDAMHALNEKMQAAIDDDLDAEARILRIQEINNDFHHCVLDASHSGRLKEMLNTYLDVPMIVGSFYFYSEQELRSSLEHHRQIHQAIGLRDRNLAEQAMRTHIMASMVRHKERISKSPAQP</sequence>
<proteinExistence type="predicted"/>
<evidence type="ECO:0000313" key="5">
    <source>
        <dbReference type="EMBL" id="MFD2755851.1"/>
    </source>
</evidence>
<dbReference type="Gene3D" id="1.10.10.10">
    <property type="entry name" value="Winged helix-like DNA-binding domain superfamily/Winged helix DNA-binding domain"/>
    <property type="match status" value="1"/>
</dbReference>
<accession>A0ABW5UQG8</accession>
<dbReference type="CDD" id="cd07377">
    <property type="entry name" value="WHTH_GntR"/>
    <property type="match status" value="1"/>
</dbReference>
<evidence type="ECO:0000259" key="4">
    <source>
        <dbReference type="PROSITE" id="PS50949"/>
    </source>
</evidence>
<dbReference type="Pfam" id="PF00392">
    <property type="entry name" value="GntR"/>
    <property type="match status" value="1"/>
</dbReference>
<dbReference type="InterPro" id="IPR000524">
    <property type="entry name" value="Tscrpt_reg_HTH_GntR"/>
</dbReference>
<dbReference type="SMART" id="SM00895">
    <property type="entry name" value="FCD"/>
    <property type="match status" value="1"/>
</dbReference>
<dbReference type="EMBL" id="JBHUMV010000008">
    <property type="protein sequence ID" value="MFD2755851.1"/>
    <property type="molecule type" value="Genomic_DNA"/>
</dbReference>
<dbReference type="InterPro" id="IPR036388">
    <property type="entry name" value="WH-like_DNA-bd_sf"/>
</dbReference>
<keyword evidence="1" id="KW-0805">Transcription regulation</keyword>
<keyword evidence="6" id="KW-1185">Reference proteome</keyword>
<dbReference type="SMART" id="SM00345">
    <property type="entry name" value="HTH_GNTR"/>
    <property type="match status" value="1"/>
</dbReference>
<protein>
    <submittedName>
        <fullName evidence="5">GntR family transcriptional regulator</fullName>
    </submittedName>
</protein>
<gene>
    <name evidence="5" type="ORF">ACFSW6_17415</name>
</gene>
<dbReference type="InterPro" id="IPR011711">
    <property type="entry name" value="GntR_C"/>
</dbReference>
<name>A0ABW5UQG8_9BURK</name>
<dbReference type="InterPro" id="IPR008920">
    <property type="entry name" value="TF_FadR/GntR_C"/>
</dbReference>
<evidence type="ECO:0000256" key="1">
    <source>
        <dbReference type="ARBA" id="ARBA00023015"/>
    </source>
</evidence>
<dbReference type="RefSeq" id="WP_066471610.1">
    <property type="nucleotide sequence ID" value="NZ_BCNT01000001.1"/>
</dbReference>
<dbReference type="SUPFAM" id="SSF48008">
    <property type="entry name" value="GntR ligand-binding domain-like"/>
    <property type="match status" value="1"/>
</dbReference>
<organism evidence="5 6">
    <name type="scientific">Comamonas terrae</name>
    <dbReference type="NCBI Taxonomy" id="673548"/>
    <lineage>
        <taxon>Bacteria</taxon>
        <taxon>Pseudomonadati</taxon>
        <taxon>Pseudomonadota</taxon>
        <taxon>Betaproteobacteria</taxon>
        <taxon>Burkholderiales</taxon>
        <taxon>Comamonadaceae</taxon>
        <taxon>Comamonas</taxon>
    </lineage>
</organism>
<dbReference type="PROSITE" id="PS50949">
    <property type="entry name" value="HTH_GNTR"/>
    <property type="match status" value="1"/>
</dbReference>
<feature type="domain" description="HTH gntR-type" evidence="4">
    <location>
        <begin position="2"/>
        <end position="68"/>
    </location>
</feature>
<keyword evidence="2" id="KW-0238">DNA-binding</keyword>
<evidence type="ECO:0000313" key="6">
    <source>
        <dbReference type="Proteomes" id="UP001597463"/>
    </source>
</evidence>
<dbReference type="SUPFAM" id="SSF46785">
    <property type="entry name" value="Winged helix' DNA-binding domain"/>
    <property type="match status" value="1"/>
</dbReference>
<reference evidence="6" key="1">
    <citation type="journal article" date="2019" name="Int. J. Syst. Evol. Microbiol.">
        <title>The Global Catalogue of Microorganisms (GCM) 10K type strain sequencing project: providing services to taxonomists for standard genome sequencing and annotation.</title>
        <authorList>
            <consortium name="The Broad Institute Genomics Platform"/>
            <consortium name="The Broad Institute Genome Sequencing Center for Infectious Disease"/>
            <person name="Wu L."/>
            <person name="Ma J."/>
        </authorList>
    </citation>
    <scope>NUCLEOTIDE SEQUENCE [LARGE SCALE GENOMIC DNA]</scope>
    <source>
        <strain evidence="6">TISTR 1906</strain>
    </source>
</reference>
<dbReference type="PANTHER" id="PTHR43537">
    <property type="entry name" value="TRANSCRIPTIONAL REGULATOR, GNTR FAMILY"/>
    <property type="match status" value="1"/>
</dbReference>
<dbReference type="Gene3D" id="1.20.120.530">
    <property type="entry name" value="GntR ligand-binding domain-like"/>
    <property type="match status" value="1"/>
</dbReference>
<dbReference type="Pfam" id="PF07729">
    <property type="entry name" value="FCD"/>
    <property type="match status" value="1"/>
</dbReference>
<dbReference type="InterPro" id="IPR036390">
    <property type="entry name" value="WH_DNA-bd_sf"/>
</dbReference>
<dbReference type="Proteomes" id="UP001597463">
    <property type="component" value="Unassembled WGS sequence"/>
</dbReference>
<evidence type="ECO:0000256" key="3">
    <source>
        <dbReference type="ARBA" id="ARBA00023163"/>
    </source>
</evidence>